<dbReference type="PANTHER" id="PTHR14327:SF1">
    <property type="entry name" value="CATION CHANNEL SPERM-ASSOCIATED AUXILIARY SUBUNIT GAMMA"/>
    <property type="match status" value="1"/>
</dbReference>
<keyword evidence="4" id="KW-1185">Reference proteome</keyword>
<feature type="transmembrane region" description="Helical" evidence="1">
    <location>
        <begin position="208"/>
        <end position="233"/>
    </location>
</feature>
<reference evidence="3" key="1">
    <citation type="journal article" date="2023" name="Mol. Biol. Evol.">
        <title>Third-Generation Sequencing Reveals the Adaptive Role of the Epigenome in Three Deep-Sea Polychaetes.</title>
        <authorList>
            <person name="Perez M."/>
            <person name="Aroh O."/>
            <person name="Sun Y."/>
            <person name="Lan Y."/>
            <person name="Juniper S.K."/>
            <person name="Young C.R."/>
            <person name="Angers B."/>
            <person name="Qian P.Y."/>
        </authorList>
    </citation>
    <scope>NUCLEOTIDE SEQUENCE</scope>
    <source>
        <strain evidence="3">P08H-3</strain>
    </source>
</reference>
<dbReference type="PANTHER" id="PTHR14327">
    <property type="entry name" value="CATION CHANNEL SPERM-ASSOCIATED PROTEIN SUBUNIT GAMMA"/>
    <property type="match status" value="1"/>
</dbReference>
<protein>
    <recommendedName>
        <fullName evidence="2">CATSPERG C-terminal domain-containing protein</fullName>
    </recommendedName>
</protein>
<keyword evidence="1" id="KW-0472">Membrane</keyword>
<feature type="domain" description="CATSPERG C-terminal" evidence="2">
    <location>
        <begin position="464"/>
        <end position="536"/>
    </location>
</feature>
<proteinExistence type="predicted"/>
<evidence type="ECO:0000313" key="4">
    <source>
        <dbReference type="Proteomes" id="UP001208570"/>
    </source>
</evidence>
<evidence type="ECO:0000256" key="1">
    <source>
        <dbReference type="SAM" id="Phobius"/>
    </source>
</evidence>
<organism evidence="3 4">
    <name type="scientific">Paralvinella palmiformis</name>
    <dbReference type="NCBI Taxonomy" id="53620"/>
    <lineage>
        <taxon>Eukaryota</taxon>
        <taxon>Metazoa</taxon>
        <taxon>Spiralia</taxon>
        <taxon>Lophotrochozoa</taxon>
        <taxon>Annelida</taxon>
        <taxon>Polychaeta</taxon>
        <taxon>Sedentaria</taxon>
        <taxon>Canalipalpata</taxon>
        <taxon>Terebellida</taxon>
        <taxon>Terebelliformia</taxon>
        <taxon>Alvinellidae</taxon>
        <taxon>Paralvinella</taxon>
    </lineage>
</organism>
<dbReference type="Proteomes" id="UP001208570">
    <property type="component" value="Unassembled WGS sequence"/>
</dbReference>
<feature type="transmembrane region" description="Helical" evidence="1">
    <location>
        <begin position="585"/>
        <end position="608"/>
    </location>
</feature>
<dbReference type="EMBL" id="JAODUP010000448">
    <property type="protein sequence ID" value="KAK2149518.1"/>
    <property type="molecule type" value="Genomic_DNA"/>
</dbReference>
<dbReference type="Pfam" id="PF22846">
    <property type="entry name" value="CATSPERG_C"/>
    <property type="match status" value="1"/>
</dbReference>
<evidence type="ECO:0000313" key="3">
    <source>
        <dbReference type="EMBL" id="KAK2149518.1"/>
    </source>
</evidence>
<dbReference type="GO" id="GO:0036128">
    <property type="term" value="C:CatSper complex"/>
    <property type="evidence" value="ECO:0007669"/>
    <property type="project" value="InterPro"/>
</dbReference>
<accession>A0AAD9JB57</accession>
<name>A0AAD9JB57_9ANNE</name>
<dbReference type="InterPro" id="IPR028246">
    <property type="entry name" value="CATSPERG"/>
</dbReference>
<dbReference type="InterPro" id="IPR053873">
    <property type="entry name" value="CATSPERG_C"/>
</dbReference>
<dbReference type="PROSITE" id="PS51257">
    <property type="entry name" value="PROKAR_LIPOPROTEIN"/>
    <property type="match status" value="1"/>
</dbReference>
<feature type="transmembrane region" description="Helical" evidence="1">
    <location>
        <begin position="169"/>
        <end position="187"/>
    </location>
</feature>
<gene>
    <name evidence="3" type="ORF">LSH36_448g01039</name>
</gene>
<dbReference type="AlphaFoldDB" id="A0AAD9JB57"/>
<keyword evidence="1" id="KW-1133">Transmembrane helix</keyword>
<keyword evidence="1" id="KW-0812">Transmembrane</keyword>
<dbReference type="GO" id="GO:0097228">
    <property type="term" value="C:sperm principal piece"/>
    <property type="evidence" value="ECO:0007669"/>
    <property type="project" value="InterPro"/>
</dbReference>
<comment type="caution">
    <text evidence="3">The sequence shown here is derived from an EMBL/GenBank/DDBJ whole genome shotgun (WGS) entry which is preliminary data.</text>
</comment>
<sequence>MQLSDKLMSSNVSSCSCLRGEPFIIGTASLEDRLLILTQAGLYELYGDYRSGNNNSSIVRSNLPSVKCAREIVLSAQSGYSRKQQLLLIGSCKNRNSVLRANFTTYLGIPLNFTDLEDADGQGPCQTKPLNDAKTCRIVTCTLSAINRGLVLCLLATTLRYKFVMFTDAMIWICTSTIICRLVMATYQQHTNKSSDDIIHSSDGGSNFYLMPWNISGSIVLTAVSISGFILFITEHQEIWVTQLGCTEAERVYPSVAWKTVNSRRDALLPDGQLHIMSAFFDVYDDLQLLLFDNGTVQKYQVPLMEILRIMSVQGRRFGGNNTCTLSDVYLVIGSQMLYTRNKMYAFSPPSPRPGEYFHDTDSLLVYHVLIKSLERYESKFHAQLESVDGKSVDDYKNFIHKWRSTINTSLADVPMHLRNGLTHDLYVDLNHFDMGQYIIDVKIGCVPGQYIMLDWQEPKNKEKQDLPSFFFLYNFYPHFNIYDDVTGQFSRFEGNYTLKIIGGKYREQDDIQMFSEEEVVRYNKLGRANQHTVWYPTNVDQPLYDGWPVYTEQTNSIIHVDHNSYCDYTKTFLVHVHGLQINDVHMSTVIVGSCLGLFWIHILIYFCTKSSKLKEGFPTFDARLGRKPICRINASSKPDPDISIFVTTPPTYPSSRANTAGFSETPV</sequence>
<evidence type="ECO:0000259" key="2">
    <source>
        <dbReference type="Pfam" id="PF22846"/>
    </source>
</evidence>